<evidence type="ECO:0000313" key="1">
    <source>
        <dbReference type="EMBL" id="XAE41686.1"/>
    </source>
</evidence>
<gene>
    <name evidence="1" type="ORF">AAC691_15525</name>
</gene>
<organism evidence="1 2">
    <name type="scientific">Nguyenibacter vanlangensis</name>
    <dbReference type="NCBI Taxonomy" id="1216886"/>
    <lineage>
        <taxon>Bacteria</taxon>
        <taxon>Pseudomonadati</taxon>
        <taxon>Pseudomonadota</taxon>
        <taxon>Alphaproteobacteria</taxon>
        <taxon>Acetobacterales</taxon>
        <taxon>Acetobacteraceae</taxon>
        <taxon>Nguyenibacter</taxon>
    </lineage>
</organism>
<dbReference type="InterPro" id="IPR013783">
    <property type="entry name" value="Ig-like_fold"/>
</dbReference>
<reference evidence="1 2" key="1">
    <citation type="submission" date="2024-04" db="EMBL/GenBank/DDBJ databases">
        <title>Complete genome sequence of Nguyenibacter vanlangesis HBCM-1154, a strain capable of nitrogen fixation, IAA production, and phosphorus solubilization isolated from sugarcane soil.</title>
        <authorList>
            <person name="MY HANH P."/>
        </authorList>
    </citation>
    <scope>NUCLEOTIDE SEQUENCE [LARGE SCALE GENOMIC DNA]</scope>
    <source>
        <strain evidence="1 2">HBCM 1154</strain>
    </source>
</reference>
<dbReference type="RefSeq" id="WP_342627563.1">
    <property type="nucleotide sequence ID" value="NZ_CP152276.1"/>
</dbReference>
<proteinExistence type="predicted"/>
<dbReference type="Gene3D" id="2.60.40.10">
    <property type="entry name" value="Immunoglobulins"/>
    <property type="match status" value="1"/>
</dbReference>
<dbReference type="Proteomes" id="UP001449795">
    <property type="component" value="Chromosome"/>
</dbReference>
<evidence type="ECO:0000313" key="2">
    <source>
        <dbReference type="Proteomes" id="UP001449795"/>
    </source>
</evidence>
<name>A0ABZ3D2A3_9PROT</name>
<keyword evidence="2" id="KW-1185">Reference proteome</keyword>
<sequence>MNVPVDGNVTLYMRGPASITLASVNGSISAAASVTTGWAPGLYSFSARLTDDAGNVDEIAAGTVEIKPDIATIAPGTDIRSQNRRTYDAICAVIENRASMDQQSYKINNRELVRTPIADLLTLRARYKSLVAQENGRGGVREHRVIF</sequence>
<dbReference type="EMBL" id="CP152276">
    <property type="protein sequence ID" value="XAE41686.1"/>
    <property type="molecule type" value="Genomic_DNA"/>
</dbReference>
<protein>
    <submittedName>
        <fullName evidence="1">Uncharacterized protein</fullName>
    </submittedName>
</protein>
<accession>A0ABZ3D2A3</accession>